<keyword evidence="1" id="KW-0378">Hydrolase</keyword>
<reference evidence="1" key="1">
    <citation type="journal article" date="2021" name="Proc. Natl. Acad. Sci. U.S.A.">
        <title>A Catalog of Tens of Thousands of Viruses from Human Metagenomes Reveals Hidden Associations with Chronic Diseases.</title>
        <authorList>
            <person name="Tisza M.J."/>
            <person name="Buck C.B."/>
        </authorList>
    </citation>
    <scope>NUCLEOTIDE SEQUENCE</scope>
    <source>
        <strain evidence="1">Ct9P15</strain>
    </source>
</reference>
<evidence type="ECO:0000313" key="1">
    <source>
        <dbReference type="EMBL" id="DAD80944.1"/>
    </source>
</evidence>
<organism evidence="1">
    <name type="scientific">Podoviridae sp. ct9P15</name>
    <dbReference type="NCBI Taxonomy" id="2826543"/>
    <lineage>
        <taxon>Viruses</taxon>
        <taxon>Duplodnaviria</taxon>
        <taxon>Heunggongvirae</taxon>
        <taxon>Uroviricota</taxon>
        <taxon>Caudoviricetes</taxon>
    </lineage>
</organism>
<dbReference type="EMBL" id="BK014892">
    <property type="protein sequence ID" value="DAD80944.1"/>
    <property type="molecule type" value="Genomic_DNA"/>
</dbReference>
<keyword evidence="1" id="KW-0540">Nuclease</keyword>
<dbReference type="GO" id="GO:0004519">
    <property type="term" value="F:endonuclease activity"/>
    <property type="evidence" value="ECO:0007669"/>
    <property type="project" value="UniProtKB-KW"/>
</dbReference>
<protein>
    <submittedName>
        <fullName evidence="1">Endonuclease</fullName>
    </submittedName>
</protein>
<proteinExistence type="predicted"/>
<sequence length="121" mass="13875">MKSAMKRLYAKGRLKPGEMNATESAYAAFLKAEQQAGRIEKFWFESMKVKIAAGKCWYTPDFMVLRPNGEIELHEVKGTLAVFQDDARVKVKVAASQYPFRMFVVFPKAKRQGCGWNIEEF</sequence>
<dbReference type="Gene3D" id="3.40.91.30">
    <property type="match status" value="1"/>
</dbReference>
<accession>A0A8S5MFH4</accession>
<name>A0A8S5MFH4_9CAUD</name>
<keyword evidence="1" id="KW-0255">Endonuclease</keyword>